<evidence type="ECO:0000313" key="2">
    <source>
        <dbReference type="EMBL" id="PWV08280.1"/>
    </source>
</evidence>
<sequence>MEAAVREEINFCEDLRSLYDKGVHALLKWSEDAAEVKAGVQEITKRFLDAALEEVRYRTITSAPKTLKGYYESVCNARWHHVVEVPGGERTGMEVENGKPEQSLTYKAVGQSLEKDDGVGQSGAPRPRLLVFTSDKGWPYSWKWKENKSARDCHVNCEVERVWQIVKGDLTEWFSTHGEAGFEL</sequence>
<protein>
    <submittedName>
        <fullName evidence="2">Putative retrotransposon hot spot protein (RHS)</fullName>
    </submittedName>
</protein>
<proteinExistence type="predicted"/>
<comment type="caution">
    <text evidence="2">The sequence shown here is derived from an EMBL/GenBank/DDBJ whole genome shotgun (WGS) entry which is preliminary data.</text>
</comment>
<dbReference type="VEuPathDB" id="TriTrypDB:TcCL_ESM05106"/>
<dbReference type="VEuPathDB" id="TriTrypDB:C3747_91g153"/>
<evidence type="ECO:0000259" key="1">
    <source>
        <dbReference type="Pfam" id="PF20445"/>
    </source>
</evidence>
<dbReference type="AlphaFoldDB" id="A0A2V2WI73"/>
<dbReference type="Proteomes" id="UP000246078">
    <property type="component" value="Unassembled WGS sequence"/>
</dbReference>
<evidence type="ECO:0000313" key="3">
    <source>
        <dbReference type="Proteomes" id="UP000246078"/>
    </source>
</evidence>
<dbReference type="Pfam" id="PF20445">
    <property type="entry name" value="RHS_N"/>
    <property type="match status" value="1"/>
</dbReference>
<dbReference type="InterPro" id="IPR006518">
    <property type="entry name" value="Trypano_RHS"/>
</dbReference>
<accession>A0A2V2WI73</accession>
<dbReference type="NCBIfam" id="TIGR01631">
    <property type="entry name" value="Trypano_RHS"/>
    <property type="match status" value="1"/>
</dbReference>
<reference evidence="2 3" key="1">
    <citation type="journal article" date="2018" name="Microb. Genom.">
        <title>Expanding an expanded genome: long-read sequencing of Trypanosoma cruzi.</title>
        <authorList>
            <person name="Berna L."/>
            <person name="Rodriguez M."/>
            <person name="Chiribao M.L."/>
            <person name="Parodi-Talice A."/>
            <person name="Pita S."/>
            <person name="Rijo G."/>
            <person name="Alvarez-Valin F."/>
            <person name="Robello C."/>
        </authorList>
    </citation>
    <scope>NUCLEOTIDE SEQUENCE [LARGE SCALE GENOMIC DNA]</scope>
    <source>
        <strain evidence="2 3">TCC</strain>
    </source>
</reference>
<gene>
    <name evidence="2" type="ORF">C3747_91g153</name>
</gene>
<feature type="domain" description="Retrotransposon hot spot protein N-terminal" evidence="1">
    <location>
        <begin position="71"/>
        <end position="177"/>
    </location>
</feature>
<name>A0A2V2WI73_TRYCR</name>
<organism evidence="2 3">
    <name type="scientific">Trypanosoma cruzi</name>
    <dbReference type="NCBI Taxonomy" id="5693"/>
    <lineage>
        <taxon>Eukaryota</taxon>
        <taxon>Discoba</taxon>
        <taxon>Euglenozoa</taxon>
        <taxon>Kinetoplastea</taxon>
        <taxon>Metakinetoplastina</taxon>
        <taxon>Trypanosomatida</taxon>
        <taxon>Trypanosomatidae</taxon>
        <taxon>Trypanosoma</taxon>
        <taxon>Schizotrypanum</taxon>
    </lineage>
</organism>
<dbReference type="EMBL" id="PRFC01000091">
    <property type="protein sequence ID" value="PWV08280.1"/>
    <property type="molecule type" value="Genomic_DNA"/>
</dbReference>
<dbReference type="InterPro" id="IPR046835">
    <property type="entry name" value="RHS_N"/>
</dbReference>